<dbReference type="AlphaFoldDB" id="A0A6I0LPW1"/>
<name>A0A6I0LPW1_BACUN</name>
<comment type="caution">
    <text evidence="1">The sequence shown here is derived from an EMBL/GenBank/DDBJ whole genome shotgun (WGS) entry which is preliminary data.</text>
</comment>
<evidence type="ECO:0000313" key="2">
    <source>
        <dbReference type="Proteomes" id="UP000487989"/>
    </source>
</evidence>
<accession>A0A6I0LPW1</accession>
<organism evidence="1 2">
    <name type="scientific">Bacteroides uniformis</name>
    <dbReference type="NCBI Taxonomy" id="820"/>
    <lineage>
        <taxon>Bacteria</taxon>
        <taxon>Pseudomonadati</taxon>
        <taxon>Bacteroidota</taxon>
        <taxon>Bacteroidia</taxon>
        <taxon>Bacteroidales</taxon>
        <taxon>Bacteroidaceae</taxon>
        <taxon>Bacteroides</taxon>
    </lineage>
</organism>
<dbReference type="RefSeq" id="WP_151882048.1">
    <property type="nucleotide sequence ID" value="NZ_WCTH01000011.1"/>
</dbReference>
<proteinExistence type="predicted"/>
<dbReference type="Proteomes" id="UP000487989">
    <property type="component" value="Unassembled WGS sequence"/>
</dbReference>
<reference evidence="1 2" key="1">
    <citation type="journal article" date="2019" name="Nat. Med.">
        <title>A library of human gut bacterial isolates paired with longitudinal multiomics data enables mechanistic microbiome research.</title>
        <authorList>
            <person name="Poyet M."/>
            <person name="Groussin M."/>
            <person name="Gibbons S.M."/>
            <person name="Avila-Pacheco J."/>
            <person name="Jiang X."/>
            <person name="Kearney S.M."/>
            <person name="Perrotta A.R."/>
            <person name="Berdy B."/>
            <person name="Zhao S."/>
            <person name="Lieberman T.D."/>
            <person name="Swanson P.K."/>
            <person name="Smith M."/>
            <person name="Roesemann S."/>
            <person name="Alexander J.E."/>
            <person name="Rich S.A."/>
            <person name="Livny J."/>
            <person name="Vlamakis H."/>
            <person name="Clish C."/>
            <person name="Bullock K."/>
            <person name="Deik A."/>
            <person name="Scott J."/>
            <person name="Pierce K.A."/>
            <person name="Xavier R.J."/>
            <person name="Alm E.J."/>
        </authorList>
    </citation>
    <scope>NUCLEOTIDE SEQUENCE [LARGE SCALE GENOMIC DNA]</scope>
    <source>
        <strain evidence="1 2">BIOML-A3</strain>
    </source>
</reference>
<evidence type="ECO:0000313" key="1">
    <source>
        <dbReference type="EMBL" id="KAB4248372.1"/>
    </source>
</evidence>
<protein>
    <submittedName>
        <fullName evidence="1">Uncharacterized protein</fullName>
    </submittedName>
</protein>
<dbReference type="EMBL" id="WCTJ01000039">
    <property type="protein sequence ID" value="KAB4248372.1"/>
    <property type="molecule type" value="Genomic_DNA"/>
</dbReference>
<gene>
    <name evidence="1" type="ORF">GAP48_18655</name>
</gene>
<sequence>MDKSIKQIEKELTLLEQKKNEMENILVDAISSAMLKIAQDKPMQRISKHCFVIRLSDMIGNPWNPEFYDWEKSITIILKFLKPKPAREWVCALNGKLESTPKNQPVVFEYRKQSYGVMYSEKIPVSRIFIEQIIKELNQ</sequence>